<evidence type="ECO:0000256" key="4">
    <source>
        <dbReference type="ARBA" id="ARBA00023163"/>
    </source>
</evidence>
<evidence type="ECO:0000313" key="7">
    <source>
        <dbReference type="EMBL" id="GAQ87025.1"/>
    </source>
</evidence>
<name>A0A1Y1I7T2_KLENI</name>
<dbReference type="InterPro" id="IPR036955">
    <property type="entry name" value="AP2/ERF_dom_sf"/>
</dbReference>
<gene>
    <name evidence="7" type="ORF">KFL_003260080</name>
</gene>
<feature type="domain" description="AP2/ERF" evidence="6">
    <location>
        <begin position="1"/>
        <end position="41"/>
    </location>
</feature>
<evidence type="ECO:0000256" key="2">
    <source>
        <dbReference type="ARBA" id="ARBA00023015"/>
    </source>
</evidence>
<evidence type="ECO:0000313" key="8">
    <source>
        <dbReference type="Proteomes" id="UP000054558"/>
    </source>
</evidence>
<accession>A0A1Y1I7T2</accession>
<dbReference type="SUPFAM" id="SSF54171">
    <property type="entry name" value="DNA-binding domain"/>
    <property type="match status" value="1"/>
</dbReference>
<dbReference type="OrthoDB" id="207175at2759"/>
<keyword evidence="5" id="KW-0539">Nucleus</keyword>
<evidence type="ECO:0000256" key="3">
    <source>
        <dbReference type="ARBA" id="ARBA00023125"/>
    </source>
</evidence>
<keyword evidence="4" id="KW-0804">Transcription</keyword>
<dbReference type="GO" id="GO:0003700">
    <property type="term" value="F:DNA-binding transcription factor activity"/>
    <property type="evidence" value="ECO:0007669"/>
    <property type="project" value="InterPro"/>
</dbReference>
<organism evidence="7 8">
    <name type="scientific">Klebsormidium nitens</name>
    <name type="common">Green alga</name>
    <name type="synonym">Ulothrix nitens</name>
    <dbReference type="NCBI Taxonomy" id="105231"/>
    <lineage>
        <taxon>Eukaryota</taxon>
        <taxon>Viridiplantae</taxon>
        <taxon>Streptophyta</taxon>
        <taxon>Klebsormidiophyceae</taxon>
        <taxon>Klebsormidiales</taxon>
        <taxon>Klebsormidiaceae</taxon>
        <taxon>Klebsormidium</taxon>
    </lineage>
</organism>
<evidence type="ECO:0000256" key="1">
    <source>
        <dbReference type="ARBA" id="ARBA00004123"/>
    </source>
</evidence>
<sequence length="303" mass="31875">MGPGKKYIYLGLFDTEEEAAMAYDRALLRSSRCHNIVTNFSLPCEEAGGDIQMDQALTLQGPSTPAEIPPPPRLSYLSQLGTESRSTLSPRFTAPDCSQTYSSASPRVTTSSRPAAVTPSLFAPPSFHTSVVTSAGAQLSPRAGLAPSFGHLSGTPELPYLGSPVSGSLSLMRQDLLLTERARQLAAFQLAQTFWSRAQAPAASSAAAGGTGNWGAQERGAVASADPKALERAHLPLLHLHALSQLAGQSAGSVLPRGPLTHPALWQYLADVRMLEALKGVHHGAAYAPSAPTEEPAISQEQT</sequence>
<dbReference type="Proteomes" id="UP000054558">
    <property type="component" value="Unassembled WGS sequence"/>
</dbReference>
<dbReference type="GO" id="GO:0003677">
    <property type="term" value="F:DNA binding"/>
    <property type="evidence" value="ECO:0007669"/>
    <property type="project" value="UniProtKB-KW"/>
</dbReference>
<dbReference type="EMBL" id="DF237275">
    <property type="protein sequence ID" value="GAQ87025.1"/>
    <property type="molecule type" value="Genomic_DNA"/>
</dbReference>
<comment type="subcellular location">
    <subcellularLocation>
        <location evidence="1">Nucleus</location>
    </subcellularLocation>
</comment>
<evidence type="ECO:0000259" key="6">
    <source>
        <dbReference type="PROSITE" id="PS51032"/>
    </source>
</evidence>
<reference evidence="7 8" key="1">
    <citation type="journal article" date="2014" name="Nat. Commun.">
        <title>Klebsormidium flaccidum genome reveals primary factors for plant terrestrial adaptation.</title>
        <authorList>
            <person name="Hori K."/>
            <person name="Maruyama F."/>
            <person name="Fujisawa T."/>
            <person name="Togashi T."/>
            <person name="Yamamoto N."/>
            <person name="Seo M."/>
            <person name="Sato S."/>
            <person name="Yamada T."/>
            <person name="Mori H."/>
            <person name="Tajima N."/>
            <person name="Moriyama T."/>
            <person name="Ikeuchi M."/>
            <person name="Watanabe M."/>
            <person name="Wada H."/>
            <person name="Kobayashi K."/>
            <person name="Saito M."/>
            <person name="Masuda T."/>
            <person name="Sasaki-Sekimoto Y."/>
            <person name="Mashiguchi K."/>
            <person name="Awai K."/>
            <person name="Shimojima M."/>
            <person name="Masuda S."/>
            <person name="Iwai M."/>
            <person name="Nobusawa T."/>
            <person name="Narise T."/>
            <person name="Kondo S."/>
            <person name="Saito H."/>
            <person name="Sato R."/>
            <person name="Murakawa M."/>
            <person name="Ihara Y."/>
            <person name="Oshima-Yamada Y."/>
            <person name="Ohtaka K."/>
            <person name="Satoh M."/>
            <person name="Sonobe K."/>
            <person name="Ishii M."/>
            <person name="Ohtani R."/>
            <person name="Kanamori-Sato M."/>
            <person name="Honoki R."/>
            <person name="Miyazaki D."/>
            <person name="Mochizuki H."/>
            <person name="Umetsu J."/>
            <person name="Higashi K."/>
            <person name="Shibata D."/>
            <person name="Kamiya Y."/>
            <person name="Sato N."/>
            <person name="Nakamura Y."/>
            <person name="Tabata S."/>
            <person name="Ida S."/>
            <person name="Kurokawa K."/>
            <person name="Ohta H."/>
        </authorList>
    </citation>
    <scope>NUCLEOTIDE SEQUENCE [LARGE SCALE GENOMIC DNA]</scope>
    <source>
        <strain evidence="7 8">NIES-2285</strain>
    </source>
</reference>
<keyword evidence="2" id="KW-0805">Transcription regulation</keyword>
<dbReference type="GO" id="GO:0005634">
    <property type="term" value="C:nucleus"/>
    <property type="evidence" value="ECO:0007669"/>
    <property type="project" value="UniProtKB-SubCell"/>
</dbReference>
<proteinExistence type="predicted"/>
<evidence type="ECO:0000256" key="5">
    <source>
        <dbReference type="ARBA" id="ARBA00023242"/>
    </source>
</evidence>
<keyword evidence="3 7" id="KW-0238">DNA-binding</keyword>
<dbReference type="PROSITE" id="PS51032">
    <property type="entry name" value="AP2_ERF"/>
    <property type="match status" value="1"/>
</dbReference>
<dbReference type="Gene3D" id="3.30.730.10">
    <property type="entry name" value="AP2/ERF domain"/>
    <property type="match status" value="1"/>
</dbReference>
<protein>
    <submittedName>
        <fullName evidence="7">Integrase-type DNA-binding superfamily protein</fullName>
    </submittedName>
</protein>
<dbReference type="InterPro" id="IPR016177">
    <property type="entry name" value="DNA-bd_dom_sf"/>
</dbReference>
<keyword evidence="8" id="KW-1185">Reference proteome</keyword>
<dbReference type="SMART" id="SM00380">
    <property type="entry name" value="AP2"/>
    <property type="match status" value="1"/>
</dbReference>
<dbReference type="InterPro" id="IPR001471">
    <property type="entry name" value="AP2/ERF_dom"/>
</dbReference>
<dbReference type="AlphaFoldDB" id="A0A1Y1I7T2"/>